<evidence type="ECO:0000313" key="3">
    <source>
        <dbReference type="EMBL" id="QZN96609.1"/>
    </source>
</evidence>
<organism evidence="3 4">
    <name type="scientific">Symbiopectobacterium purcellii</name>
    <dbReference type="NCBI Taxonomy" id="2871826"/>
    <lineage>
        <taxon>Bacteria</taxon>
        <taxon>Pseudomonadati</taxon>
        <taxon>Pseudomonadota</taxon>
        <taxon>Gammaproteobacteria</taxon>
        <taxon>Enterobacterales</taxon>
        <taxon>Enterobacteriaceae</taxon>
    </lineage>
</organism>
<gene>
    <name evidence="3" type="ORF">K6K13_03980</name>
</gene>
<dbReference type="Proteomes" id="UP000825886">
    <property type="component" value="Chromosome"/>
</dbReference>
<keyword evidence="4" id="KW-1185">Reference proteome</keyword>
<dbReference type="InterPro" id="IPR036866">
    <property type="entry name" value="RibonucZ/Hydroxyglut_hydro"/>
</dbReference>
<dbReference type="PANTHER" id="PTHR43546:SF9">
    <property type="entry name" value="L-ASCORBATE-6-PHOSPHATE LACTONASE ULAG-RELATED"/>
    <property type="match status" value="1"/>
</dbReference>
<evidence type="ECO:0000313" key="4">
    <source>
        <dbReference type="Proteomes" id="UP000825886"/>
    </source>
</evidence>
<dbReference type="EMBL" id="CP081864">
    <property type="protein sequence ID" value="QZN96609.1"/>
    <property type="molecule type" value="Genomic_DNA"/>
</dbReference>
<dbReference type="RefSeq" id="WP_222159636.1">
    <property type="nucleotide sequence ID" value="NZ_CP081864.1"/>
</dbReference>
<proteinExistence type="predicted"/>
<reference evidence="3 4" key="1">
    <citation type="submission" date="2021-08" db="EMBL/GenBank/DDBJ databases">
        <title>Culture and genomic analysis of Symbiopectobacterium purcellii sp. nov. gen. nov., isolated from the leafhopper Empoasca decipiens.</title>
        <authorList>
            <person name="Nadal-Jimenez P."/>
            <person name="Siozios S."/>
            <person name="Halliday N."/>
            <person name="Camara M."/>
            <person name="Hurst G.D.D."/>
        </authorList>
    </citation>
    <scope>NUCLEOTIDE SEQUENCE [LARGE SCALE GENOMIC DNA]</scope>
    <source>
        <strain evidence="3 4">SyEd1</strain>
    </source>
</reference>
<dbReference type="PANTHER" id="PTHR43546">
    <property type="entry name" value="UPF0173 METAL-DEPENDENT HYDROLASE MJ1163-RELATED"/>
    <property type="match status" value="1"/>
</dbReference>
<keyword evidence="1" id="KW-0378">Hydrolase</keyword>
<accession>A0ABX9AT29</accession>
<feature type="domain" description="Metallo-beta-lactamase" evidence="2">
    <location>
        <begin position="19"/>
        <end position="221"/>
    </location>
</feature>
<protein>
    <submittedName>
        <fullName evidence="3">MBL fold metallo-hydrolase</fullName>
    </submittedName>
</protein>
<dbReference type="SUPFAM" id="SSF56281">
    <property type="entry name" value="Metallo-hydrolase/oxidoreductase"/>
    <property type="match status" value="1"/>
</dbReference>
<dbReference type="Pfam" id="PF12706">
    <property type="entry name" value="Lactamase_B_2"/>
    <property type="match status" value="1"/>
</dbReference>
<dbReference type="Gene3D" id="3.60.15.10">
    <property type="entry name" value="Ribonuclease Z/Hydroxyacylglutathione hydrolase-like"/>
    <property type="match status" value="1"/>
</dbReference>
<dbReference type="InterPro" id="IPR050114">
    <property type="entry name" value="UPF0173_UPF0282_UlaG_hydrolase"/>
</dbReference>
<name>A0ABX9AT29_9ENTR</name>
<evidence type="ECO:0000256" key="1">
    <source>
        <dbReference type="ARBA" id="ARBA00022801"/>
    </source>
</evidence>
<dbReference type="InterPro" id="IPR001279">
    <property type="entry name" value="Metallo-B-lactamas"/>
</dbReference>
<sequence>MKLTQIRNATLKLDYAGTTFLIDPMLAEKDAWEGFAGTARSWLRNPMVSLPLSLEALLDVDAVIVTHTHSDHWDDAAQRHIPKDMPIYTQNLQDAALIRSQGFSQVQALVQENTLAGITLWKTGGQHGSDALYANPGLAARMGETSGLVFDSAGEKRLYIAGDTVWAPPYVDSLERYQPEVIVLNIGCATVEGFGPIIMGKEDASRTLDLLPQSIVVASHMEAVNHCLLSRAELREYCHKNSIEQRVLIPDDGEMLAL</sequence>
<evidence type="ECO:0000259" key="2">
    <source>
        <dbReference type="Pfam" id="PF12706"/>
    </source>
</evidence>